<proteinExistence type="inferred from homology"/>
<dbReference type="EMBL" id="LRPC01000012">
    <property type="protein sequence ID" value="KYG75737.1"/>
    <property type="molecule type" value="Genomic_DNA"/>
</dbReference>
<feature type="domain" description="YCII-related" evidence="2">
    <location>
        <begin position="21"/>
        <end position="113"/>
    </location>
</feature>
<protein>
    <recommendedName>
        <fullName evidence="2">YCII-related domain-containing protein</fullName>
    </recommendedName>
</protein>
<reference evidence="3 4" key="1">
    <citation type="submission" date="2016-01" db="EMBL/GenBank/DDBJ databases">
        <title>Genome sequencing of Roseivirga spongicola UST030701-084.</title>
        <authorList>
            <person name="Selvaratnam C."/>
            <person name="Thevarajoo S."/>
            <person name="Goh K.M."/>
            <person name="Ee R."/>
            <person name="Chan K.-G."/>
            <person name="Chong C.S."/>
        </authorList>
    </citation>
    <scope>NUCLEOTIDE SEQUENCE [LARGE SCALE GENOMIC DNA]</scope>
    <source>
        <strain evidence="3 4">UST030701-084</strain>
    </source>
</reference>
<evidence type="ECO:0000313" key="4">
    <source>
        <dbReference type="Proteomes" id="UP000075606"/>
    </source>
</evidence>
<dbReference type="OrthoDB" id="7782105at2"/>
<dbReference type="InterPro" id="IPR005545">
    <property type="entry name" value="YCII"/>
</dbReference>
<gene>
    <name evidence="3" type="ORF">AWW68_07835</name>
</gene>
<dbReference type="InterPro" id="IPR011008">
    <property type="entry name" value="Dimeric_a/b-barrel"/>
</dbReference>
<evidence type="ECO:0000313" key="3">
    <source>
        <dbReference type="EMBL" id="KYG75737.1"/>
    </source>
</evidence>
<dbReference type="Proteomes" id="UP000075606">
    <property type="component" value="Unassembled WGS sequence"/>
</dbReference>
<dbReference type="Gene3D" id="3.30.70.1060">
    <property type="entry name" value="Dimeric alpha+beta barrel"/>
    <property type="match status" value="1"/>
</dbReference>
<sequence length="114" mass="12306">MQKYLYLFRGGDARMAEMSPAEVEAHMDEWRVWMEGLAEKGQLIDGLPLKAEGKQVSKGGSVVTDGPFAEGAEIVGGYLMVNATSLEEATEMSKGCPILDAEDGHVEVRGIADM</sequence>
<evidence type="ECO:0000256" key="1">
    <source>
        <dbReference type="ARBA" id="ARBA00007689"/>
    </source>
</evidence>
<dbReference type="AlphaFoldDB" id="A0A150XAH1"/>
<comment type="similarity">
    <text evidence="1">Belongs to the YciI family.</text>
</comment>
<comment type="caution">
    <text evidence="3">The sequence shown here is derived from an EMBL/GenBank/DDBJ whole genome shotgun (WGS) entry which is preliminary data.</text>
</comment>
<evidence type="ECO:0000259" key="2">
    <source>
        <dbReference type="Pfam" id="PF03795"/>
    </source>
</evidence>
<dbReference type="SUPFAM" id="SSF54909">
    <property type="entry name" value="Dimeric alpha+beta barrel"/>
    <property type="match status" value="1"/>
</dbReference>
<dbReference type="Pfam" id="PF03795">
    <property type="entry name" value="YCII"/>
    <property type="match status" value="1"/>
</dbReference>
<keyword evidence="4" id="KW-1185">Reference proteome</keyword>
<name>A0A150XAH1_9BACT</name>
<dbReference type="PANTHER" id="PTHR35174:SF1">
    <property type="entry name" value="BLL0086 PROTEIN"/>
    <property type="match status" value="1"/>
</dbReference>
<organism evidence="3 4">
    <name type="scientific">Roseivirga spongicola</name>
    <dbReference type="NCBI Taxonomy" id="333140"/>
    <lineage>
        <taxon>Bacteria</taxon>
        <taxon>Pseudomonadati</taxon>
        <taxon>Bacteroidota</taxon>
        <taxon>Cytophagia</taxon>
        <taxon>Cytophagales</taxon>
        <taxon>Roseivirgaceae</taxon>
        <taxon>Roseivirga</taxon>
    </lineage>
</organism>
<dbReference type="RefSeq" id="WP_068219512.1">
    <property type="nucleotide sequence ID" value="NZ_CP139724.1"/>
</dbReference>
<accession>A0A150XAH1</accession>
<dbReference type="STRING" id="333140.AWW68_07835"/>
<dbReference type="PANTHER" id="PTHR35174">
    <property type="entry name" value="BLL7171 PROTEIN-RELATED"/>
    <property type="match status" value="1"/>
</dbReference>